<dbReference type="InterPro" id="IPR037401">
    <property type="entry name" value="SnoaL-like"/>
</dbReference>
<keyword evidence="3" id="KW-1185">Reference proteome</keyword>
<dbReference type="EMBL" id="JAEHFV010000001">
    <property type="protein sequence ID" value="MBK0368433.1"/>
    <property type="molecule type" value="Genomic_DNA"/>
</dbReference>
<dbReference type="Gene3D" id="3.10.450.50">
    <property type="match status" value="1"/>
</dbReference>
<dbReference type="Pfam" id="PF12680">
    <property type="entry name" value="SnoaL_2"/>
    <property type="match status" value="1"/>
</dbReference>
<dbReference type="AlphaFoldDB" id="A0A934UIH1"/>
<evidence type="ECO:0000313" key="3">
    <source>
        <dbReference type="Proteomes" id="UP000609172"/>
    </source>
</evidence>
<reference evidence="2" key="1">
    <citation type="submission" date="2020-12" db="EMBL/GenBank/DDBJ databases">
        <title>Bacterial novel species Flavobacterium sp. SE-1-e isolated from soil.</title>
        <authorList>
            <person name="Jung H.-Y."/>
        </authorList>
    </citation>
    <scope>NUCLEOTIDE SEQUENCE</scope>
    <source>
        <strain evidence="2">SE-1-e</strain>
    </source>
</reference>
<name>A0A934UIH1_9FLAO</name>
<proteinExistence type="predicted"/>
<dbReference type="RefSeq" id="WP_200104363.1">
    <property type="nucleotide sequence ID" value="NZ_JAEHFV010000001.1"/>
</dbReference>
<comment type="caution">
    <text evidence="2">The sequence shown here is derived from an EMBL/GenBank/DDBJ whole genome shotgun (WGS) entry which is preliminary data.</text>
</comment>
<gene>
    <name evidence="2" type="ORF">I5M07_01185</name>
</gene>
<evidence type="ECO:0000259" key="1">
    <source>
        <dbReference type="Pfam" id="PF12680"/>
    </source>
</evidence>
<accession>A0A934UIH1</accession>
<feature type="domain" description="SnoaL-like" evidence="1">
    <location>
        <begin position="8"/>
        <end position="110"/>
    </location>
</feature>
<organism evidence="2 3">
    <name type="scientific">Flavobacterium agrisoli</name>
    <dbReference type="NCBI Taxonomy" id="2793066"/>
    <lineage>
        <taxon>Bacteria</taxon>
        <taxon>Pseudomonadati</taxon>
        <taxon>Bacteroidota</taxon>
        <taxon>Flavobacteriia</taxon>
        <taxon>Flavobacteriales</taxon>
        <taxon>Flavobacteriaceae</taxon>
        <taxon>Flavobacterium</taxon>
    </lineage>
</organism>
<protein>
    <submittedName>
        <fullName evidence="2">Nuclear transport factor 2 family protein</fullName>
    </submittedName>
</protein>
<evidence type="ECO:0000313" key="2">
    <source>
        <dbReference type="EMBL" id="MBK0368433.1"/>
    </source>
</evidence>
<dbReference type="SUPFAM" id="SSF54427">
    <property type="entry name" value="NTF2-like"/>
    <property type="match status" value="1"/>
</dbReference>
<sequence>MNQNEKTIQEFYTAFANSDVSKMQSCYHPKIQFRDPIFGMLEGNDVILMWEMLLSKANGNLKIDYNAIQADEFSGTAKWSASYPFGPSKKTIKNHVSAEFIFQDSLIIKHTDSFDVWKWSIQAFGSKGYLFGWTGFFQKKINQTALVSLSKYKLTKSL</sequence>
<dbReference type="InterPro" id="IPR032710">
    <property type="entry name" value="NTF2-like_dom_sf"/>
</dbReference>
<dbReference type="Proteomes" id="UP000609172">
    <property type="component" value="Unassembled WGS sequence"/>
</dbReference>